<evidence type="ECO:0000259" key="11">
    <source>
        <dbReference type="PROSITE" id="PS50011"/>
    </source>
</evidence>
<dbReference type="InterPro" id="IPR050122">
    <property type="entry name" value="RTK"/>
</dbReference>
<evidence type="ECO:0000256" key="4">
    <source>
        <dbReference type="ARBA" id="ARBA00022741"/>
    </source>
</evidence>
<dbReference type="Gene3D" id="3.30.200.20">
    <property type="entry name" value="Phosphorylase Kinase, domain 1"/>
    <property type="match status" value="1"/>
</dbReference>
<dbReference type="EC" id="2.7.10.1" evidence="1"/>
<evidence type="ECO:0000256" key="10">
    <source>
        <dbReference type="PIRSR" id="PIRSR000615-3"/>
    </source>
</evidence>
<feature type="binding site" evidence="9">
    <location>
        <position position="124"/>
    </location>
    <ligand>
        <name>ATP</name>
        <dbReference type="ChEBI" id="CHEBI:30616"/>
    </ligand>
</feature>
<dbReference type="PANTHER" id="PTHR24416">
    <property type="entry name" value="TYROSINE-PROTEIN KINASE RECEPTOR"/>
    <property type="match status" value="1"/>
</dbReference>
<keyword evidence="7" id="KW-0829">Tyrosine-protein kinase</keyword>
<dbReference type="GO" id="GO:0005886">
    <property type="term" value="C:plasma membrane"/>
    <property type="evidence" value="ECO:0007669"/>
    <property type="project" value="TreeGrafter"/>
</dbReference>
<keyword evidence="2" id="KW-0597">Phosphoprotein</keyword>
<keyword evidence="6 9" id="KW-0067">ATP-binding</keyword>
<dbReference type="SUPFAM" id="SSF56112">
    <property type="entry name" value="Protein kinase-like (PK-like)"/>
    <property type="match status" value="1"/>
</dbReference>
<dbReference type="GO" id="GO:0032006">
    <property type="term" value="P:regulation of TOR signaling"/>
    <property type="evidence" value="ECO:0007669"/>
    <property type="project" value="TreeGrafter"/>
</dbReference>
<dbReference type="GO" id="GO:0043235">
    <property type="term" value="C:receptor complex"/>
    <property type="evidence" value="ECO:0007669"/>
    <property type="project" value="TreeGrafter"/>
</dbReference>
<organism evidence="12 13">
    <name type="scientific">Lasius niger</name>
    <name type="common">Black garden ant</name>
    <dbReference type="NCBI Taxonomy" id="67767"/>
    <lineage>
        <taxon>Eukaryota</taxon>
        <taxon>Metazoa</taxon>
        <taxon>Ecdysozoa</taxon>
        <taxon>Arthropoda</taxon>
        <taxon>Hexapoda</taxon>
        <taxon>Insecta</taxon>
        <taxon>Pterygota</taxon>
        <taxon>Neoptera</taxon>
        <taxon>Endopterygota</taxon>
        <taxon>Hymenoptera</taxon>
        <taxon>Apocrita</taxon>
        <taxon>Aculeata</taxon>
        <taxon>Formicoidea</taxon>
        <taxon>Formicidae</taxon>
        <taxon>Formicinae</taxon>
        <taxon>Lasius</taxon>
        <taxon>Lasius</taxon>
    </lineage>
</organism>
<proteinExistence type="predicted"/>
<dbReference type="AlphaFoldDB" id="A0A0J7MRP0"/>
<keyword evidence="10" id="KW-0460">Magnesium</keyword>
<dbReference type="GO" id="GO:0004714">
    <property type="term" value="F:transmembrane receptor protein tyrosine kinase activity"/>
    <property type="evidence" value="ECO:0007669"/>
    <property type="project" value="UniProtKB-EC"/>
</dbReference>
<evidence type="ECO:0000256" key="9">
    <source>
        <dbReference type="PIRSR" id="PIRSR000615-2"/>
    </source>
</evidence>
<reference evidence="12 13" key="1">
    <citation type="submission" date="2015-04" db="EMBL/GenBank/DDBJ databases">
        <title>Lasius niger genome sequencing.</title>
        <authorList>
            <person name="Konorov E.A."/>
            <person name="Nikitin M.A."/>
            <person name="Kirill M.V."/>
            <person name="Chang P."/>
        </authorList>
    </citation>
    <scope>NUCLEOTIDE SEQUENCE [LARGE SCALE GENOMIC DNA]</scope>
    <source>
        <tissue evidence="12">Whole</tissue>
    </source>
</reference>
<dbReference type="Proteomes" id="UP000036403">
    <property type="component" value="Unassembled WGS sequence"/>
</dbReference>
<evidence type="ECO:0000313" key="12">
    <source>
        <dbReference type="EMBL" id="KMQ83180.1"/>
    </source>
</evidence>
<dbReference type="PANTHER" id="PTHR24416:SF527">
    <property type="entry name" value="PROTO-ONCOGENE TYROSINE-PROTEIN KINASE ROS"/>
    <property type="match status" value="1"/>
</dbReference>
<protein>
    <recommendedName>
        <fullName evidence="1">receptor protein-tyrosine kinase</fullName>
        <ecNumber evidence="1">2.7.10.1</ecNumber>
    </recommendedName>
</protein>
<dbReference type="InterPro" id="IPR020635">
    <property type="entry name" value="Tyr_kinase_cat_dom"/>
</dbReference>
<feature type="binding site" evidence="10">
    <location>
        <position position="125"/>
    </location>
    <ligand>
        <name>Mg(2+)</name>
        <dbReference type="ChEBI" id="CHEBI:18420"/>
    </ligand>
</feature>
<evidence type="ECO:0000256" key="5">
    <source>
        <dbReference type="ARBA" id="ARBA00022777"/>
    </source>
</evidence>
<accession>A0A0J7MRP0</accession>
<sequence>VSQGTVKDFEGSGTTPVAIKMLPENASSQEKKEFLEEAKLMSHFRHKHVLRLLGICRDADSPWLILELIEVGDLLKYLRESRTLQPSDSHDLRLQDLLAMCEDVARGCCYLEEQHFVHRDLACRNCLISGRNRENRIVKIGDYGLAKDIYKDDYYHMKGEGLLPVRWMAPESLVFGIFTSQSDIWAFGVLMWEITSLGQLPYFARNNFEVYQYVTEGGKLPKPLNCPSALYQLMLSCWNAAKKRPKFKFCLENIINLRDNIEDAILSSVDISRRTEVNRS</sequence>
<keyword evidence="5 12" id="KW-0418">Kinase</keyword>
<evidence type="ECO:0000256" key="1">
    <source>
        <dbReference type="ARBA" id="ARBA00011902"/>
    </source>
</evidence>
<dbReference type="PaxDb" id="67767-A0A0J7MRP0"/>
<dbReference type="Gene3D" id="1.10.510.10">
    <property type="entry name" value="Transferase(Phosphotransferase) domain 1"/>
    <property type="match status" value="1"/>
</dbReference>
<dbReference type="GO" id="GO:0007169">
    <property type="term" value="P:cell surface receptor protein tyrosine kinase signaling pathway"/>
    <property type="evidence" value="ECO:0007669"/>
    <property type="project" value="TreeGrafter"/>
</dbReference>
<dbReference type="GO" id="GO:0005524">
    <property type="term" value="F:ATP binding"/>
    <property type="evidence" value="ECO:0007669"/>
    <property type="project" value="UniProtKB-KW"/>
</dbReference>
<dbReference type="Pfam" id="PF07714">
    <property type="entry name" value="PK_Tyr_Ser-Thr"/>
    <property type="match status" value="1"/>
</dbReference>
<dbReference type="PRINTS" id="PR00109">
    <property type="entry name" value="TYRKINASE"/>
</dbReference>
<dbReference type="InterPro" id="IPR000719">
    <property type="entry name" value="Prot_kinase_dom"/>
</dbReference>
<evidence type="ECO:0000256" key="2">
    <source>
        <dbReference type="ARBA" id="ARBA00022553"/>
    </source>
</evidence>
<keyword evidence="10" id="KW-0479">Metal-binding</keyword>
<keyword evidence="13" id="KW-1185">Reference proteome</keyword>
<feature type="non-terminal residue" evidence="12">
    <location>
        <position position="1"/>
    </location>
</feature>
<evidence type="ECO:0000256" key="3">
    <source>
        <dbReference type="ARBA" id="ARBA00022679"/>
    </source>
</evidence>
<dbReference type="PROSITE" id="PS00109">
    <property type="entry name" value="PROTEIN_KINASE_TYR"/>
    <property type="match status" value="1"/>
</dbReference>
<dbReference type="EMBL" id="LBMM01020926">
    <property type="protein sequence ID" value="KMQ83180.1"/>
    <property type="molecule type" value="Genomic_DNA"/>
</dbReference>
<dbReference type="PROSITE" id="PS50011">
    <property type="entry name" value="PROTEIN_KINASE_DOM"/>
    <property type="match status" value="1"/>
</dbReference>
<dbReference type="GO" id="GO:0046872">
    <property type="term" value="F:metal ion binding"/>
    <property type="evidence" value="ECO:0007669"/>
    <property type="project" value="UniProtKB-KW"/>
</dbReference>
<feature type="binding site" evidence="10">
    <location>
        <position position="142"/>
    </location>
    <ligand>
        <name>Mg(2+)</name>
        <dbReference type="ChEBI" id="CHEBI:18420"/>
    </ligand>
</feature>
<dbReference type="SMART" id="SM00219">
    <property type="entry name" value="TyrKc"/>
    <property type="match status" value="1"/>
</dbReference>
<dbReference type="STRING" id="67767.A0A0J7MRP0"/>
<evidence type="ECO:0000256" key="8">
    <source>
        <dbReference type="PIRSR" id="PIRSR000615-1"/>
    </source>
</evidence>
<dbReference type="InterPro" id="IPR011009">
    <property type="entry name" value="Kinase-like_dom_sf"/>
</dbReference>
<keyword evidence="3" id="KW-0808">Transferase</keyword>
<dbReference type="OrthoDB" id="7543966at2759"/>
<evidence type="ECO:0000313" key="13">
    <source>
        <dbReference type="Proteomes" id="UP000036403"/>
    </source>
</evidence>
<dbReference type="InterPro" id="IPR001245">
    <property type="entry name" value="Ser-Thr/Tyr_kinase_cat_dom"/>
</dbReference>
<dbReference type="PIRSF" id="PIRSF000615">
    <property type="entry name" value="TyrPK_CSF1-R"/>
    <property type="match status" value="1"/>
</dbReference>
<feature type="domain" description="Protein kinase" evidence="11">
    <location>
        <begin position="1"/>
        <end position="266"/>
    </location>
</feature>
<keyword evidence="4 9" id="KW-0547">Nucleotide-binding</keyword>
<name>A0A0J7MRP0_LASNI</name>
<dbReference type="FunFam" id="1.10.510.10:FF:000554">
    <property type="entry name" value="Predicted protein"/>
    <property type="match status" value="1"/>
</dbReference>
<evidence type="ECO:0000256" key="7">
    <source>
        <dbReference type="ARBA" id="ARBA00023137"/>
    </source>
</evidence>
<gene>
    <name evidence="12" type="ORF">RF55_20702</name>
</gene>
<dbReference type="InterPro" id="IPR008266">
    <property type="entry name" value="Tyr_kinase_AS"/>
</dbReference>
<feature type="active site" description="Proton acceptor" evidence="8">
    <location>
        <position position="120"/>
    </location>
</feature>
<comment type="caution">
    <text evidence="12">The sequence shown here is derived from an EMBL/GenBank/DDBJ whole genome shotgun (WGS) entry which is preliminary data.</text>
</comment>
<evidence type="ECO:0000256" key="6">
    <source>
        <dbReference type="ARBA" id="ARBA00022840"/>
    </source>
</evidence>